<name>A0A7W7R885_KITKI</name>
<evidence type="ECO:0000313" key="4">
    <source>
        <dbReference type="Proteomes" id="UP000540506"/>
    </source>
</evidence>
<dbReference type="InterPro" id="IPR006827">
    <property type="entry name" value="Lant_deHydtase_N"/>
</dbReference>
<dbReference type="Pfam" id="PF04738">
    <property type="entry name" value="Lant_dehydr_N"/>
    <property type="match status" value="1"/>
</dbReference>
<evidence type="ECO:0000256" key="1">
    <source>
        <dbReference type="SAM" id="Coils"/>
    </source>
</evidence>
<sequence>MPRQREELVAHYWQRFCVKNDTIGFFGPVGWGRLDRSVRGVVVESGRGLVAGSAVYFSSWSVDVLARVLEGEVGLREWLAPRRVPFLRVDGESVTVPGRPAQRVTPLVRRVLERCDGRSAARDIQLELGVDGELLADLVKRRWISWRLEVAADTYPERQLRSLLEQVGDPAVREAALAKLAILERGRDRVHAAGEDAEELSAALAALEADFAELTASAAQRAKGARTAPNRALVYSDCRRSATVRIGSAILDELLPLELCLTGARWMTHRFTEAVGARITAAYHRLRARQQTVDLGSLWFECLPAPHGESIADIDRIQGELRERWMRIIDAPPGARRVQRSAAGLAEQVREAFGEPGAGWSLSRYVSPDVMVIAEDLAAVERGEFELVLGELHVAMNTLGASLFVMQHPDRDELIAETTADFPGPRLVPMLPKELPAIKWSARSRPSLARPEDYEVALVDHTADPRRARTVLCAEVTVTEQAGRLVATLPDGAVFDVLDVFSHALTNRVMDRFTLRADADHSPRVTVDKMVVARESWRFAAGELAFATEKNEARRFVRARHWRDEAELPRYVFVVSPGEPRPFFVDFDSPVYVNIFAKAVRRLAAKDPAARLTVSEMLPTPEQAWLTDDQGNRYTSELRFVAVDQTAVEQAVAAPGQLKEGES</sequence>
<keyword evidence="1" id="KW-0175">Coiled coil</keyword>
<feature type="coiled-coil region" evidence="1">
    <location>
        <begin position="190"/>
        <end position="217"/>
    </location>
</feature>
<dbReference type="EMBL" id="JACHJV010000001">
    <property type="protein sequence ID" value="MBB4927257.1"/>
    <property type="molecule type" value="Genomic_DNA"/>
</dbReference>
<evidence type="ECO:0000313" key="3">
    <source>
        <dbReference type="EMBL" id="MBB4927257.1"/>
    </source>
</evidence>
<protein>
    <recommendedName>
        <fullName evidence="2">Lantibiotic dehydratase N-terminal domain-containing protein</fullName>
    </recommendedName>
</protein>
<gene>
    <name evidence="3" type="ORF">FHR34_006250</name>
</gene>
<accession>A0A7W7R885</accession>
<reference evidence="3 4" key="1">
    <citation type="submission" date="2020-08" db="EMBL/GenBank/DDBJ databases">
        <title>Sequencing the genomes of 1000 actinobacteria strains.</title>
        <authorList>
            <person name="Klenk H.-P."/>
        </authorList>
    </citation>
    <scope>NUCLEOTIDE SEQUENCE [LARGE SCALE GENOMIC DNA]</scope>
    <source>
        <strain evidence="3 4">DSM 41654</strain>
    </source>
</reference>
<proteinExistence type="predicted"/>
<keyword evidence="4" id="KW-1185">Reference proteome</keyword>
<organism evidence="3 4">
    <name type="scientific">Kitasatospora kifunensis</name>
    <name type="common">Streptomyces kifunensis</name>
    <dbReference type="NCBI Taxonomy" id="58351"/>
    <lineage>
        <taxon>Bacteria</taxon>
        <taxon>Bacillati</taxon>
        <taxon>Actinomycetota</taxon>
        <taxon>Actinomycetes</taxon>
        <taxon>Kitasatosporales</taxon>
        <taxon>Streptomycetaceae</taxon>
        <taxon>Kitasatospora</taxon>
    </lineage>
</organism>
<dbReference type="AlphaFoldDB" id="A0A7W7R885"/>
<evidence type="ECO:0000259" key="2">
    <source>
        <dbReference type="Pfam" id="PF04738"/>
    </source>
</evidence>
<feature type="domain" description="Lantibiotic dehydratase N-terminal" evidence="2">
    <location>
        <begin position="3"/>
        <end position="595"/>
    </location>
</feature>
<dbReference type="Proteomes" id="UP000540506">
    <property type="component" value="Unassembled WGS sequence"/>
</dbReference>
<comment type="caution">
    <text evidence="3">The sequence shown here is derived from an EMBL/GenBank/DDBJ whole genome shotgun (WGS) entry which is preliminary data.</text>
</comment>